<keyword evidence="3" id="KW-1185">Reference proteome</keyword>
<dbReference type="AlphaFoldDB" id="A0A7W3FL06"/>
<accession>A0A7W3FL06</accession>
<keyword evidence="1" id="KW-1133">Transmembrane helix</keyword>
<reference evidence="2 3" key="1">
    <citation type="submission" date="2020-08" db="EMBL/GenBank/DDBJ databases">
        <title>Stenotrophomonas tumulicola JCM 30961.</title>
        <authorList>
            <person name="Deng Y."/>
        </authorList>
    </citation>
    <scope>NUCLEOTIDE SEQUENCE [LARGE SCALE GENOMIC DNA]</scope>
    <source>
        <strain evidence="2 3">JCM 30961</strain>
    </source>
</reference>
<evidence type="ECO:0000313" key="2">
    <source>
        <dbReference type="EMBL" id="MBA8681475.1"/>
    </source>
</evidence>
<protein>
    <recommendedName>
        <fullName evidence="4">Transmembrane protein</fullName>
    </recommendedName>
</protein>
<feature type="transmembrane region" description="Helical" evidence="1">
    <location>
        <begin position="6"/>
        <end position="30"/>
    </location>
</feature>
<sequence>MGGFSIWHGLVLLVLLAIPVGIGLLVWLIVRLSQKRSAEKARIQPHDGTKP</sequence>
<comment type="caution">
    <text evidence="2">The sequence shown here is derived from an EMBL/GenBank/DDBJ whole genome shotgun (WGS) entry which is preliminary data.</text>
</comment>
<evidence type="ECO:0000256" key="1">
    <source>
        <dbReference type="SAM" id="Phobius"/>
    </source>
</evidence>
<gene>
    <name evidence="2" type="ORF">H4O11_06585</name>
</gene>
<keyword evidence="1" id="KW-0812">Transmembrane</keyword>
<dbReference type="EMBL" id="JACGXS010000002">
    <property type="protein sequence ID" value="MBA8681475.1"/>
    <property type="molecule type" value="Genomic_DNA"/>
</dbReference>
<proteinExistence type="predicted"/>
<evidence type="ECO:0000313" key="3">
    <source>
        <dbReference type="Proteomes" id="UP000547058"/>
    </source>
</evidence>
<evidence type="ECO:0008006" key="4">
    <source>
        <dbReference type="Google" id="ProtNLM"/>
    </source>
</evidence>
<organism evidence="2 3">
    <name type="scientific">Stenotrophomonas tumulicola</name>
    <dbReference type="NCBI Taxonomy" id="1685415"/>
    <lineage>
        <taxon>Bacteria</taxon>
        <taxon>Pseudomonadati</taxon>
        <taxon>Pseudomonadota</taxon>
        <taxon>Gammaproteobacteria</taxon>
        <taxon>Lysobacterales</taxon>
        <taxon>Lysobacteraceae</taxon>
        <taxon>Stenotrophomonas</taxon>
    </lineage>
</organism>
<name>A0A7W3FL06_9GAMM</name>
<dbReference type="Proteomes" id="UP000547058">
    <property type="component" value="Unassembled WGS sequence"/>
</dbReference>
<keyword evidence="1" id="KW-0472">Membrane</keyword>
<dbReference type="RefSeq" id="WP_182338601.1">
    <property type="nucleotide sequence ID" value="NZ_JACGXS010000002.1"/>
</dbReference>